<protein>
    <submittedName>
        <fullName evidence="8">MATE family efflux transporter</fullName>
    </submittedName>
</protein>
<evidence type="ECO:0000313" key="8">
    <source>
        <dbReference type="EMBL" id="QUI25865.1"/>
    </source>
</evidence>
<dbReference type="PANTHER" id="PTHR43549">
    <property type="entry name" value="MULTIDRUG RESISTANCE PROTEIN YPNP-RELATED"/>
    <property type="match status" value="1"/>
</dbReference>
<dbReference type="EMBL" id="CP058649">
    <property type="protein sequence ID" value="QUI25865.1"/>
    <property type="molecule type" value="Genomic_DNA"/>
</dbReference>
<feature type="transmembrane region" description="Helical" evidence="7">
    <location>
        <begin position="369"/>
        <end position="387"/>
    </location>
</feature>
<evidence type="ECO:0000256" key="6">
    <source>
        <dbReference type="ARBA" id="ARBA00023136"/>
    </source>
</evidence>
<comment type="subcellular location">
    <subcellularLocation>
        <location evidence="1">Cell membrane</location>
        <topology evidence="1">Multi-pass membrane protein</topology>
    </subcellularLocation>
</comment>
<feature type="transmembrane region" description="Helical" evidence="7">
    <location>
        <begin position="393"/>
        <end position="415"/>
    </location>
</feature>
<evidence type="ECO:0000256" key="1">
    <source>
        <dbReference type="ARBA" id="ARBA00004651"/>
    </source>
</evidence>
<keyword evidence="9" id="KW-1185">Reference proteome</keyword>
<dbReference type="NCBIfam" id="TIGR00797">
    <property type="entry name" value="matE"/>
    <property type="match status" value="1"/>
</dbReference>
<dbReference type="PIRSF" id="PIRSF006603">
    <property type="entry name" value="DinF"/>
    <property type="match status" value="1"/>
</dbReference>
<organism evidence="8 9">
    <name type="scientific">Vallitalea pronyensis</name>
    <dbReference type="NCBI Taxonomy" id="1348613"/>
    <lineage>
        <taxon>Bacteria</taxon>
        <taxon>Bacillati</taxon>
        <taxon>Bacillota</taxon>
        <taxon>Clostridia</taxon>
        <taxon>Lachnospirales</taxon>
        <taxon>Vallitaleaceae</taxon>
        <taxon>Vallitalea</taxon>
    </lineage>
</organism>
<feature type="transmembrane region" description="Helical" evidence="7">
    <location>
        <begin position="112"/>
        <end position="133"/>
    </location>
</feature>
<feature type="transmembrane region" description="Helical" evidence="7">
    <location>
        <begin position="42"/>
        <end position="64"/>
    </location>
</feature>
<dbReference type="GO" id="GO:0042910">
    <property type="term" value="F:xenobiotic transmembrane transporter activity"/>
    <property type="evidence" value="ECO:0007669"/>
    <property type="project" value="InterPro"/>
</dbReference>
<keyword evidence="6 7" id="KW-0472">Membrane</keyword>
<feature type="transmembrane region" description="Helical" evidence="7">
    <location>
        <begin position="145"/>
        <end position="166"/>
    </location>
</feature>
<dbReference type="KEGG" id="vpy:HZI73_24740"/>
<keyword evidence="3" id="KW-1003">Cell membrane</keyword>
<dbReference type="GO" id="GO:0005886">
    <property type="term" value="C:plasma membrane"/>
    <property type="evidence" value="ECO:0007669"/>
    <property type="project" value="UniProtKB-SubCell"/>
</dbReference>
<keyword evidence="5 7" id="KW-1133">Transmembrane helix</keyword>
<dbReference type="Pfam" id="PF01554">
    <property type="entry name" value="MatE"/>
    <property type="match status" value="2"/>
</dbReference>
<dbReference type="InterPro" id="IPR052031">
    <property type="entry name" value="Membrane_Transporter-Flippase"/>
</dbReference>
<accession>A0A8J8MQ00</accession>
<gene>
    <name evidence="8" type="ORF">HZI73_24740</name>
</gene>
<evidence type="ECO:0000256" key="2">
    <source>
        <dbReference type="ARBA" id="ARBA00022448"/>
    </source>
</evidence>
<proteinExistence type="predicted"/>
<keyword evidence="4 7" id="KW-0812">Transmembrane</keyword>
<dbReference type="Proteomes" id="UP000683246">
    <property type="component" value="Chromosome"/>
</dbReference>
<evidence type="ECO:0000256" key="4">
    <source>
        <dbReference type="ARBA" id="ARBA00022692"/>
    </source>
</evidence>
<feature type="transmembrane region" description="Helical" evidence="7">
    <location>
        <begin position="337"/>
        <end position="357"/>
    </location>
</feature>
<dbReference type="AlphaFoldDB" id="A0A8J8MQ00"/>
<evidence type="ECO:0000256" key="3">
    <source>
        <dbReference type="ARBA" id="ARBA00022475"/>
    </source>
</evidence>
<evidence type="ECO:0000256" key="7">
    <source>
        <dbReference type="SAM" id="Phobius"/>
    </source>
</evidence>
<feature type="transmembrane region" description="Helical" evidence="7">
    <location>
        <begin position="76"/>
        <end position="100"/>
    </location>
</feature>
<dbReference type="InterPro" id="IPR048279">
    <property type="entry name" value="MdtK-like"/>
</dbReference>
<dbReference type="GO" id="GO:0015297">
    <property type="term" value="F:antiporter activity"/>
    <property type="evidence" value="ECO:0007669"/>
    <property type="project" value="InterPro"/>
</dbReference>
<reference evidence="8" key="1">
    <citation type="submission" date="2020-07" db="EMBL/GenBank/DDBJ databases">
        <title>Vallitalea pronyensis genome.</title>
        <authorList>
            <person name="Postec A."/>
        </authorList>
    </citation>
    <scope>NUCLEOTIDE SEQUENCE</scope>
    <source>
        <strain evidence="8">FatNI3</strain>
    </source>
</reference>
<evidence type="ECO:0000313" key="9">
    <source>
        <dbReference type="Proteomes" id="UP000683246"/>
    </source>
</evidence>
<dbReference type="CDD" id="cd13138">
    <property type="entry name" value="MATE_yoeA_like"/>
    <property type="match status" value="1"/>
</dbReference>
<dbReference type="PANTHER" id="PTHR43549:SF3">
    <property type="entry name" value="MULTIDRUG RESISTANCE PROTEIN YPNP-RELATED"/>
    <property type="match status" value="1"/>
</dbReference>
<keyword evidence="2" id="KW-0813">Transport</keyword>
<feature type="transmembrane region" description="Helical" evidence="7">
    <location>
        <begin position="295"/>
        <end position="317"/>
    </location>
</feature>
<evidence type="ECO:0000256" key="5">
    <source>
        <dbReference type="ARBA" id="ARBA00022989"/>
    </source>
</evidence>
<feature type="transmembrane region" description="Helical" evidence="7">
    <location>
        <begin position="172"/>
        <end position="197"/>
    </location>
</feature>
<name>A0A8J8MQ00_9FIRM</name>
<dbReference type="InterPro" id="IPR002528">
    <property type="entry name" value="MATE_fam"/>
</dbReference>
<sequence length="427" mass="46688">MPILFGIVLQSLYATVDAIIIGRFAGKEALAAIESVYTLTKLPVNFFVGLSTGATIIISQYFGAKKLKEVSNACHTALLFAFVGGLLLSIIAVIIAPFFIKLLKVPAEIYDQALTYVIIFFSGLAASMTYNIGAGIFRALGNSKTPFYFLIIANIINIALDILLVASFGLGIVGAGLATVLSQFICGVLIVIALMRTDLPCKIYLRKIRFNRICLQEFMRLGLPVGIQSTLYPVSNMIIQTSINTFGINSIAAWAVSGKLDFLVWYVSDAFCTTISTFVAQNYGAGQYDRAKKGVVVGASIAVLLVGLVSVGLYFWHVPLGRLLVTDNDVIQILSQIMFLFAPLYVLYVLGAVMPGAIRGMGESFRPMIITLFGSCLCRVLWILFIVPFRPTLMMVLSCYPVSWGITSVLFLLFYRGYVPKLRNQEA</sequence>